<dbReference type="Gene3D" id="3.40.50.1820">
    <property type="entry name" value="alpha/beta hydrolase"/>
    <property type="match status" value="1"/>
</dbReference>
<dbReference type="PANTHER" id="PTHR43798:SF5">
    <property type="entry name" value="MONOACYLGLYCEROL LIPASE ABHD6"/>
    <property type="match status" value="1"/>
</dbReference>
<feature type="domain" description="AB hydrolase-1" evidence="1">
    <location>
        <begin position="101"/>
        <end position="201"/>
    </location>
</feature>
<evidence type="ECO:0000259" key="1">
    <source>
        <dbReference type="Pfam" id="PF00561"/>
    </source>
</evidence>
<evidence type="ECO:0000313" key="2">
    <source>
        <dbReference type="EMBL" id="NTY62704.1"/>
    </source>
</evidence>
<dbReference type="Proteomes" id="UP000708347">
    <property type="component" value="Unassembled WGS sequence"/>
</dbReference>
<name>A0ABX2K0W1_9MYCO</name>
<dbReference type="Pfam" id="PF00561">
    <property type="entry name" value="Abhydrolase_1"/>
    <property type="match status" value="1"/>
</dbReference>
<dbReference type="PANTHER" id="PTHR43798">
    <property type="entry name" value="MONOACYLGLYCEROL LIPASE"/>
    <property type="match status" value="1"/>
</dbReference>
<organism evidence="2 3">
    <name type="scientific">Mycolicibacterium sphagni</name>
    <dbReference type="NCBI Taxonomy" id="1786"/>
    <lineage>
        <taxon>Bacteria</taxon>
        <taxon>Bacillati</taxon>
        <taxon>Actinomycetota</taxon>
        <taxon>Actinomycetes</taxon>
        <taxon>Mycobacteriales</taxon>
        <taxon>Mycobacteriaceae</taxon>
        <taxon>Mycolicibacterium</taxon>
    </lineage>
</organism>
<comment type="caution">
    <text evidence="2">The sequence shown here is derived from an EMBL/GenBank/DDBJ whole genome shotgun (WGS) entry which is preliminary data.</text>
</comment>
<dbReference type="InterPro" id="IPR029058">
    <property type="entry name" value="AB_hydrolase_fold"/>
</dbReference>
<dbReference type="InterPro" id="IPR050266">
    <property type="entry name" value="AB_hydrolase_sf"/>
</dbReference>
<sequence>MPHLSVQQWRETRSKRRSNAAWSVLNSYHLLRRAFRRGTRLGGDATRRRRIGICVWQLSLAGRSTRSYRLVLSRRRAVCPVSHRVSAMGLFTREFGPAEAPTVLFLHGAEHSGRSWQPVIDQLPQYRCLFPDLPQHGESVQEGSFTIDRAASAVAELVRSRADAGRMHLVAHSLGAQVGTQLLATEPRLFDRAVLCGTILNTLPGVWLTRHLLGAVAGISRSFEMSQSNLDADGARLMPAGQFSEIVAASAGFTLPEGIDRSDSSTLILTGAAEPPFVHQSATVLRRRMPNGTAGVARGMRHNWPLHHPDIFARTVDSWLTGNALPDEIAVSLPDRDRTALPQD</sequence>
<evidence type="ECO:0000313" key="3">
    <source>
        <dbReference type="Proteomes" id="UP000708347"/>
    </source>
</evidence>
<keyword evidence="3" id="KW-1185">Reference proteome</keyword>
<reference evidence="2 3" key="1">
    <citation type="submission" date="2019-05" db="EMBL/GenBank/DDBJ databases">
        <title>Mycolicibacterium sphagni ENV482 genome assembly.</title>
        <authorList>
            <person name="Chen W."/>
            <person name="Faulkner N.W."/>
            <person name="Hyman M.R."/>
        </authorList>
    </citation>
    <scope>NUCLEOTIDE SEQUENCE [LARGE SCALE GENOMIC DNA]</scope>
    <source>
        <strain evidence="2 3">ENV482</strain>
    </source>
</reference>
<dbReference type="EMBL" id="VBSB01000018">
    <property type="protein sequence ID" value="NTY62704.1"/>
    <property type="molecule type" value="Genomic_DNA"/>
</dbReference>
<proteinExistence type="predicted"/>
<accession>A0ABX2K0W1</accession>
<protein>
    <submittedName>
        <fullName evidence="2">Alpha/beta fold hydrolase</fullName>
    </submittedName>
</protein>
<dbReference type="SUPFAM" id="SSF53474">
    <property type="entry name" value="alpha/beta-Hydrolases"/>
    <property type="match status" value="1"/>
</dbReference>
<dbReference type="InterPro" id="IPR000073">
    <property type="entry name" value="AB_hydrolase_1"/>
</dbReference>
<dbReference type="GO" id="GO:0016787">
    <property type="term" value="F:hydrolase activity"/>
    <property type="evidence" value="ECO:0007669"/>
    <property type="project" value="UniProtKB-KW"/>
</dbReference>
<gene>
    <name evidence="2" type="ORF">FEG63_24530</name>
</gene>
<keyword evidence="2" id="KW-0378">Hydrolase</keyword>